<dbReference type="InterPro" id="IPR001279">
    <property type="entry name" value="Metallo-B-lactamas"/>
</dbReference>
<evidence type="ECO:0000313" key="4">
    <source>
        <dbReference type="Proteomes" id="UP000430146"/>
    </source>
</evidence>
<keyword evidence="3" id="KW-0378">Hydrolase</keyword>
<evidence type="ECO:0000313" key="3">
    <source>
        <dbReference type="EMBL" id="CAA0136484.1"/>
    </source>
</evidence>
<dbReference type="PANTHER" id="PTHR42951">
    <property type="entry name" value="METALLO-BETA-LACTAMASE DOMAIN-CONTAINING"/>
    <property type="match status" value="1"/>
</dbReference>
<dbReference type="Pfam" id="PF00753">
    <property type="entry name" value="Lactamase_B"/>
    <property type="match status" value="1"/>
</dbReference>
<keyword evidence="4" id="KW-1185">Reference proteome</keyword>
<name>A0A5S9RAN2_MYCVN</name>
<dbReference type="InterPro" id="IPR036866">
    <property type="entry name" value="RibonucZ/Hydroxyglut_hydro"/>
</dbReference>
<feature type="region of interest" description="Disordered" evidence="1">
    <location>
        <begin position="228"/>
        <end position="251"/>
    </location>
</feature>
<evidence type="ECO:0000256" key="1">
    <source>
        <dbReference type="SAM" id="MobiDB-lite"/>
    </source>
</evidence>
<evidence type="ECO:0000259" key="2">
    <source>
        <dbReference type="SMART" id="SM00849"/>
    </source>
</evidence>
<dbReference type="InterPro" id="IPR050855">
    <property type="entry name" value="NDM-1-like"/>
</dbReference>
<feature type="domain" description="Metallo-beta-lactamase" evidence="2">
    <location>
        <begin position="11"/>
        <end position="209"/>
    </location>
</feature>
<proteinExistence type="predicted"/>
<dbReference type="Proteomes" id="UP000430146">
    <property type="component" value="Unassembled WGS sequence"/>
</dbReference>
<dbReference type="SUPFAM" id="SSF56281">
    <property type="entry name" value="Metallo-hydrolase/oxidoreductase"/>
    <property type="match status" value="1"/>
</dbReference>
<organism evidence="3 4">
    <name type="scientific">Mycolicibacterium vanbaalenii</name>
    <name type="common">Mycobacterium vanbaalenii</name>
    <dbReference type="NCBI Taxonomy" id="110539"/>
    <lineage>
        <taxon>Bacteria</taxon>
        <taxon>Bacillati</taxon>
        <taxon>Actinomycetota</taxon>
        <taxon>Actinomycetes</taxon>
        <taxon>Mycobacteriales</taxon>
        <taxon>Mycobacteriaceae</taxon>
        <taxon>Mycolicibacterium</taxon>
    </lineage>
</organism>
<sequence>MTALPVLGRGNVNAFLLRGRKAVLVDTGTPGSGPRILSMMKRCGVVPGDVTAIIVTHGHIDHFGSAADLRRATRAPILAHRGDLGAYSVGRSATPLRPTGPFGRLFAALPPIHQSTEPFVPDELIDDDYSLADYGVDARILHTPGHTPGSTSVITDSGGLVAGDLVAGSFLGAIRDRPALPPFHEDRARNLTSLERVLALDPDVIYVGHGGPLDPVRVRRWAARERRELARRSHKPSAGIRATPPNGVQHP</sequence>
<reference evidence="3 4" key="1">
    <citation type="submission" date="2019-11" db="EMBL/GenBank/DDBJ databases">
        <authorList>
            <person name="Holert J."/>
        </authorList>
    </citation>
    <scope>NUCLEOTIDE SEQUENCE [LARGE SCALE GENOMIC DNA]</scope>
    <source>
        <strain evidence="3">BC8_1</strain>
    </source>
</reference>
<dbReference type="PANTHER" id="PTHR42951:SF17">
    <property type="entry name" value="METALLO-BETA-LACTAMASE DOMAIN-CONTAINING PROTEIN"/>
    <property type="match status" value="1"/>
</dbReference>
<gene>
    <name evidence="3" type="primary">gloC_1</name>
    <name evidence="3" type="ORF">AELLOGFF_02009</name>
</gene>
<dbReference type="EC" id="3.1.2.6" evidence="3"/>
<protein>
    <submittedName>
        <fullName evidence="3">Hydroxyacylglutathione hydrolase GloC</fullName>
        <ecNumber evidence="3">3.1.2.6</ecNumber>
    </submittedName>
</protein>
<dbReference type="CDD" id="cd07721">
    <property type="entry name" value="yflN-like_MBL-fold"/>
    <property type="match status" value="1"/>
</dbReference>
<dbReference type="Gene3D" id="3.60.15.10">
    <property type="entry name" value="Ribonuclease Z/Hydroxyacylglutathione hydrolase-like"/>
    <property type="match status" value="1"/>
</dbReference>
<dbReference type="SMART" id="SM00849">
    <property type="entry name" value="Lactamase_B"/>
    <property type="match status" value="1"/>
</dbReference>
<dbReference type="AlphaFoldDB" id="A0A5S9RAN2"/>
<accession>A0A5S9RAN2</accession>
<dbReference type="GO" id="GO:0004416">
    <property type="term" value="F:hydroxyacylglutathione hydrolase activity"/>
    <property type="evidence" value="ECO:0007669"/>
    <property type="project" value="UniProtKB-EC"/>
</dbReference>
<dbReference type="EMBL" id="CACSIP010000067">
    <property type="protein sequence ID" value="CAA0136484.1"/>
    <property type="molecule type" value="Genomic_DNA"/>
</dbReference>